<evidence type="ECO:0008006" key="3">
    <source>
        <dbReference type="Google" id="ProtNLM"/>
    </source>
</evidence>
<dbReference type="InterPro" id="IPR013078">
    <property type="entry name" value="His_Pase_superF_clade-1"/>
</dbReference>
<dbReference type="EMBL" id="CDHK01000002">
    <property type="protein sequence ID" value="CEJ56085.1"/>
    <property type="molecule type" value="Genomic_DNA"/>
</dbReference>
<dbReference type="SUPFAM" id="SSF53254">
    <property type="entry name" value="Phosphoglycerate mutase-like"/>
    <property type="match status" value="1"/>
</dbReference>
<dbReference type="Proteomes" id="UP000042958">
    <property type="component" value="Unassembled WGS sequence"/>
</dbReference>
<reference evidence="2" key="1">
    <citation type="journal article" date="2015" name="Genome Announc.">
        <title>Draft genome sequence of the fungus Penicillium brasilianum MG11.</title>
        <authorList>
            <person name="Horn F."/>
            <person name="Linde J."/>
            <person name="Mattern D.J."/>
            <person name="Walther G."/>
            <person name="Guthke R."/>
            <person name="Brakhage A.A."/>
            <person name="Valiante V."/>
        </authorList>
    </citation>
    <scope>NUCLEOTIDE SEQUENCE [LARGE SCALE GENOMIC DNA]</scope>
    <source>
        <strain evidence="2">MG11</strain>
    </source>
</reference>
<dbReference type="CDD" id="cd07067">
    <property type="entry name" value="HP_PGM_like"/>
    <property type="match status" value="1"/>
</dbReference>
<name>A0A0F7THT5_PENBI</name>
<proteinExistence type="predicted"/>
<keyword evidence="2" id="KW-1185">Reference proteome</keyword>
<accession>A0A0F7THT5</accession>
<evidence type="ECO:0000313" key="2">
    <source>
        <dbReference type="Proteomes" id="UP000042958"/>
    </source>
</evidence>
<dbReference type="PANTHER" id="PTHR48100:SF1">
    <property type="entry name" value="HISTIDINE PHOSPHATASE FAMILY PROTEIN-RELATED"/>
    <property type="match status" value="1"/>
</dbReference>
<dbReference type="Gene3D" id="3.40.50.1240">
    <property type="entry name" value="Phosphoglycerate mutase-like"/>
    <property type="match status" value="1"/>
</dbReference>
<organism evidence="1 2">
    <name type="scientific">Penicillium brasilianum</name>
    <dbReference type="NCBI Taxonomy" id="104259"/>
    <lineage>
        <taxon>Eukaryota</taxon>
        <taxon>Fungi</taxon>
        <taxon>Dikarya</taxon>
        <taxon>Ascomycota</taxon>
        <taxon>Pezizomycotina</taxon>
        <taxon>Eurotiomycetes</taxon>
        <taxon>Eurotiomycetidae</taxon>
        <taxon>Eurotiales</taxon>
        <taxon>Aspergillaceae</taxon>
        <taxon>Penicillium</taxon>
    </lineage>
</organism>
<evidence type="ECO:0000313" key="1">
    <source>
        <dbReference type="EMBL" id="CEJ56085.1"/>
    </source>
</evidence>
<protein>
    <recommendedName>
        <fullName evidence="3">Phosphoglycerate mutase family protein</fullName>
    </recommendedName>
</protein>
<dbReference type="AlphaFoldDB" id="A0A0F7THT5"/>
<sequence>MTITKLTTELASFKFSTVSGYFLQDEPSTDPDTFDYSSQNFGLITKEYDSEIANSHEIQWQRFTEHITHLNETANPQTKYKVLFLGRHGEGVHNVAERRYGTKAWDEYWSLLDGDEYGTWLDAHLTEVGISQAQTAHDTWAQQSESGIPAPQSYYVSPLHRCCQTAQVTFEGLDMPLTNPFQPLVKELLRETMGEHTCDRRSTKSAIAAEFPRYRFEPGFTEEDELWDPKVREADEHRDRRLLDLLNDIFATDENVFLSLTAHSGAITSILEVIGHRRFPLATGAVIPVVVKAEKRARDGSNWHIGILNV</sequence>
<gene>
    <name evidence="1" type="ORF">PMG11_02308</name>
</gene>
<dbReference type="OrthoDB" id="496981at2759"/>
<dbReference type="InterPro" id="IPR029033">
    <property type="entry name" value="His_PPase_superfam"/>
</dbReference>
<dbReference type="SMART" id="SM00855">
    <property type="entry name" value="PGAM"/>
    <property type="match status" value="1"/>
</dbReference>
<dbReference type="InterPro" id="IPR050275">
    <property type="entry name" value="PGM_Phosphatase"/>
</dbReference>
<dbReference type="GO" id="GO:0016791">
    <property type="term" value="F:phosphatase activity"/>
    <property type="evidence" value="ECO:0007669"/>
    <property type="project" value="TreeGrafter"/>
</dbReference>
<dbReference type="Pfam" id="PF00300">
    <property type="entry name" value="His_Phos_1"/>
    <property type="match status" value="1"/>
</dbReference>
<dbReference type="GO" id="GO:0005737">
    <property type="term" value="C:cytoplasm"/>
    <property type="evidence" value="ECO:0007669"/>
    <property type="project" value="TreeGrafter"/>
</dbReference>
<dbReference type="PANTHER" id="PTHR48100">
    <property type="entry name" value="BROAD-SPECIFICITY PHOSPHATASE YOR283W-RELATED"/>
    <property type="match status" value="1"/>
</dbReference>